<accession>H5S917</accession>
<dbReference type="InterPro" id="IPR029061">
    <property type="entry name" value="THDP-binding"/>
</dbReference>
<evidence type="ECO:0000256" key="2">
    <source>
        <dbReference type="ARBA" id="ARBA00023002"/>
    </source>
</evidence>
<sequence>MPQMNIVQAINDALRTEMRRDPTVLVMGEDVGVNGGVFRVTENLYKEFGPDRSIDTPLSEAGIVGTAIGMALNGLKPVAEIQFDGFLAPAFDQIISHAARIRWRSRGRFHVPLVIRAPYGGGIRGPELHSESPEAYYAHTPGLKVVIPSNPYDAKGLLIAAIRDPDPVIFFEPKRLYRAFRAEVPEEDYIVPIGKARIAREGSHVTLIAWGAMMPVALGAAEQMATRNVSVEVIDLRTIAPLDVETVIASVQKTGRVVILHEAPRTCGFGSELAALINDKAFEYLQAPIERVTGYDTIIPQARFEDYYLPDVGRCLKGIEKVLSY</sequence>
<dbReference type="InterPro" id="IPR033248">
    <property type="entry name" value="Transketolase_C"/>
</dbReference>
<dbReference type="Pfam" id="PF02779">
    <property type="entry name" value="Transket_pyr"/>
    <property type="match status" value="1"/>
</dbReference>
<reference evidence="5" key="2">
    <citation type="journal article" date="2012" name="PLoS ONE">
        <title>A Deeply Branching Thermophilic Bacterium with an Ancient Acetyl-CoA Pathway Dominates a Subsurface Ecosystem.</title>
        <authorList>
            <person name="Takami H."/>
            <person name="Noguchi H."/>
            <person name="Takaki Y."/>
            <person name="Uchiyama I."/>
            <person name="Toyoda A."/>
            <person name="Nishi S."/>
            <person name="Chee G.-J."/>
            <person name="Arai W."/>
            <person name="Nunoura T."/>
            <person name="Itoh T."/>
            <person name="Hattori M."/>
            <person name="Takai K."/>
        </authorList>
    </citation>
    <scope>NUCLEOTIDE SEQUENCE</scope>
</reference>
<dbReference type="InterPro" id="IPR005475">
    <property type="entry name" value="Transketolase-like_Pyr-bd"/>
</dbReference>
<dbReference type="PANTHER" id="PTHR43257">
    <property type="entry name" value="PYRUVATE DEHYDROGENASE E1 COMPONENT BETA SUBUNIT"/>
    <property type="match status" value="1"/>
</dbReference>
<proteinExistence type="predicted"/>
<dbReference type="Gene3D" id="3.40.50.970">
    <property type="match status" value="1"/>
</dbReference>
<comment type="cofactor">
    <cofactor evidence="1">
        <name>thiamine diphosphate</name>
        <dbReference type="ChEBI" id="CHEBI:58937"/>
    </cofactor>
</comment>
<dbReference type="Pfam" id="PF02780">
    <property type="entry name" value="Transketolase_C"/>
    <property type="match status" value="1"/>
</dbReference>
<reference evidence="5" key="1">
    <citation type="journal article" date="2005" name="Environ. Microbiol.">
        <title>Genetic and functional properties of uncultivated thermophilic crenarchaeotes from a subsurface gold mine as revealed by analysis of genome fragments.</title>
        <authorList>
            <person name="Nunoura T."/>
            <person name="Hirayama H."/>
            <person name="Takami H."/>
            <person name="Oida H."/>
            <person name="Nishi S."/>
            <person name="Shimamura S."/>
            <person name="Suzuki Y."/>
            <person name="Inagaki F."/>
            <person name="Takai K."/>
            <person name="Nealson K.H."/>
            <person name="Horikoshi K."/>
        </authorList>
    </citation>
    <scope>NUCLEOTIDE SEQUENCE</scope>
</reference>
<keyword evidence="3" id="KW-0786">Thiamine pyrophosphate</keyword>
<evidence type="ECO:0000313" key="5">
    <source>
        <dbReference type="EMBL" id="BAL52653.1"/>
    </source>
</evidence>
<keyword evidence="2" id="KW-0560">Oxidoreductase</keyword>
<dbReference type="AlphaFoldDB" id="H5S917"/>
<dbReference type="EMBL" id="AP011636">
    <property type="protein sequence ID" value="BAL52653.1"/>
    <property type="molecule type" value="Genomic_DNA"/>
</dbReference>
<dbReference type="PANTHER" id="PTHR43257:SF2">
    <property type="entry name" value="PYRUVATE DEHYDROGENASE E1 COMPONENT SUBUNIT BETA"/>
    <property type="match status" value="1"/>
</dbReference>
<dbReference type="FunFam" id="3.40.50.920:FF:000001">
    <property type="entry name" value="Pyruvate dehydrogenase E1 beta subunit"/>
    <property type="match status" value="1"/>
</dbReference>
<dbReference type="Gene3D" id="3.40.50.920">
    <property type="match status" value="1"/>
</dbReference>
<organism evidence="5">
    <name type="scientific">uncultured Acetothermia bacterium</name>
    <dbReference type="NCBI Taxonomy" id="236499"/>
    <lineage>
        <taxon>Bacteria</taxon>
        <taxon>Candidatus Bipolaricaulota</taxon>
        <taxon>environmental samples</taxon>
    </lineage>
</organism>
<dbReference type="SUPFAM" id="SSF52922">
    <property type="entry name" value="TK C-terminal domain-like"/>
    <property type="match status" value="1"/>
</dbReference>
<protein>
    <submittedName>
        <fullName evidence="5">Pyruvate dehydrogenase E1 component subunit beta</fullName>
    </submittedName>
</protein>
<dbReference type="SMART" id="SM00861">
    <property type="entry name" value="Transket_pyr"/>
    <property type="match status" value="1"/>
</dbReference>
<dbReference type="CDD" id="cd07036">
    <property type="entry name" value="TPP_PYR_E1-PDHc-beta_like"/>
    <property type="match status" value="1"/>
</dbReference>
<evidence type="ECO:0000256" key="3">
    <source>
        <dbReference type="ARBA" id="ARBA00023052"/>
    </source>
</evidence>
<dbReference type="SUPFAM" id="SSF52518">
    <property type="entry name" value="Thiamin diphosphate-binding fold (THDP-binding)"/>
    <property type="match status" value="1"/>
</dbReference>
<keyword evidence="5" id="KW-0670">Pyruvate</keyword>
<dbReference type="NCBIfam" id="NF006667">
    <property type="entry name" value="PRK09212.1"/>
    <property type="match status" value="1"/>
</dbReference>
<evidence type="ECO:0000256" key="1">
    <source>
        <dbReference type="ARBA" id="ARBA00001964"/>
    </source>
</evidence>
<feature type="domain" description="Transketolase-like pyrimidine-binding" evidence="4">
    <location>
        <begin position="4"/>
        <end position="179"/>
    </location>
</feature>
<dbReference type="GO" id="GO:0016491">
    <property type="term" value="F:oxidoreductase activity"/>
    <property type="evidence" value="ECO:0007669"/>
    <property type="project" value="UniProtKB-KW"/>
</dbReference>
<evidence type="ECO:0000259" key="4">
    <source>
        <dbReference type="SMART" id="SM00861"/>
    </source>
</evidence>
<dbReference type="FunFam" id="3.40.50.970:FF:000001">
    <property type="entry name" value="Pyruvate dehydrogenase E1 beta subunit"/>
    <property type="match status" value="1"/>
</dbReference>
<dbReference type="InterPro" id="IPR009014">
    <property type="entry name" value="Transketo_C/PFOR_II"/>
</dbReference>
<gene>
    <name evidence="5" type="ORF">HGMM_F02E06C17</name>
</gene>
<name>H5S917_9BACT</name>